<evidence type="ECO:0000313" key="3">
    <source>
        <dbReference type="EMBL" id="ASM93987.1"/>
    </source>
</evidence>
<evidence type="ECO:0000256" key="2">
    <source>
        <dbReference type="ARBA" id="ARBA00022844"/>
    </source>
</evidence>
<dbReference type="InterPro" id="IPR033703">
    <property type="entry name" value="Rhv-like"/>
</dbReference>
<reference evidence="3" key="1">
    <citation type="submission" date="2017-05" db="EMBL/GenBank/DDBJ databases">
        <title>New viruses from a metagenomic survey of invertebrates and Fucus.</title>
        <authorList>
            <person name="Waldron F.M."/>
            <person name="Obbard D.J."/>
        </authorList>
    </citation>
    <scope>NUCLEOTIDE SEQUENCE</scope>
    <source>
        <strain evidence="3">O96</strain>
    </source>
</reference>
<dbReference type="EMBL" id="MF189974">
    <property type="protein sequence ID" value="ASM93987.1"/>
    <property type="molecule type" value="Genomic_RNA"/>
</dbReference>
<protein>
    <submittedName>
        <fullName evidence="3">Putative ORF2</fullName>
    </submittedName>
</protein>
<evidence type="ECO:0000256" key="1">
    <source>
        <dbReference type="ARBA" id="ARBA00004328"/>
    </source>
</evidence>
<dbReference type="GO" id="GO:0044423">
    <property type="term" value="C:virion component"/>
    <property type="evidence" value="ECO:0007669"/>
    <property type="project" value="UniProtKB-KW"/>
</dbReference>
<dbReference type="CDD" id="cd00205">
    <property type="entry name" value="rhv_like"/>
    <property type="match status" value="1"/>
</dbReference>
<name>A0A221LFB7_9VIRU</name>
<accession>A0A221LFB7</accession>
<comment type="subcellular location">
    <subcellularLocation>
        <location evidence="1">Virion</location>
    </subcellularLocation>
</comment>
<dbReference type="InterPro" id="IPR029053">
    <property type="entry name" value="Viral_coat"/>
</dbReference>
<keyword evidence="2" id="KW-0946">Virion</keyword>
<sequence>MAKNDVITFSEPVIVETHDDCGTGKVEVGSSNDIVRTITTFLERPHQVHSGVWSSSDAVGHELFGFTFPHNMGMLTSVMEKIARFTFLKCDCVFTVKVNATPFQQGLALARQMPLTGYSIPGDLVSMTVPSRTVCNLEEATPISFPCRFLGPLNCIDLTSDHIQDIWRFQLMVYSQLMGPTSAEKVTFQVFMRMENIELTVPNPRSVSLKLFPEYHEHLKRELRKHVGPQGLQEDQGKLGLVSGIASTVGGIASALDFIPGAGLVKTVTDTVGGIASIFGFGKTTNSDKTMIMRQQFCRSFGQGDGVDESKRYVSNTAASSVSPVPSDMDEMSITHITRSPAYLMSVEWTTAHKPGHVLVDIPVHPGVINSKIKSTPQSVPTPLAWATGPATYWTGDITYLITVVKNKFFSGLLNVMWVPGMGTGTVDINSSVRHYLDIRATSYYLVTIPYKAQLPYLPCLTTPSTYKSNGHLRIVVTNELIAQAAVAQKVQVYVEVCAGPQFALMYPNQVWYQAPKNLVAQSAPENFNYSTWQRDARAGLCNYYIEPSPLNPEIIGDPLLSVKTLLARFAKAYNMTTDQEYYLSHEEITRSEFHHRLLRSFAYYRGAIRAKIPDGYPSIAMMPSGRSSTTMGYDENGSIMNVYVPSHEKICEFEMPYISPQNVASLSQFTYVDDIDLRLNRVMYVYAQPRTSCALYVAVGDDFQATWFYTTAFYRDAARAPPTSVTVEDSLEETLL</sequence>
<dbReference type="Gene3D" id="2.60.120.20">
    <property type="match status" value="3"/>
</dbReference>
<proteinExistence type="predicted"/>
<organism evidence="3">
    <name type="scientific">Caledonia beadlet anemone dicistro-like virus 3</name>
    <dbReference type="NCBI Taxonomy" id="2021909"/>
    <lineage>
        <taxon>Viruses</taxon>
        <taxon>Riboviria</taxon>
        <taxon>Orthornavirae</taxon>
        <taxon>Pisuviricota</taxon>
        <taxon>Pisoniviricetes</taxon>
        <taxon>Picornavirales</taxon>
        <taxon>Dicistroviridae</taxon>
    </lineage>
</organism>
<dbReference type="SUPFAM" id="SSF88633">
    <property type="entry name" value="Positive stranded ssRNA viruses"/>
    <property type="match status" value="3"/>
</dbReference>